<dbReference type="InterPro" id="IPR007000">
    <property type="entry name" value="PLipase_B-like"/>
</dbReference>
<dbReference type="GO" id="GO:0004620">
    <property type="term" value="F:phospholipase activity"/>
    <property type="evidence" value="ECO:0007669"/>
    <property type="project" value="InterPro"/>
</dbReference>
<keyword evidence="4 7" id="KW-0442">Lipid degradation</keyword>
<keyword evidence="5 7" id="KW-0443">Lipid metabolism</keyword>
<evidence type="ECO:0000256" key="1">
    <source>
        <dbReference type="ARBA" id="ARBA00007835"/>
    </source>
</evidence>
<proteinExistence type="inferred from homology"/>
<evidence type="ECO:0000256" key="5">
    <source>
        <dbReference type="ARBA" id="ARBA00023098"/>
    </source>
</evidence>
<dbReference type="GO" id="GO:0009395">
    <property type="term" value="P:phospholipid catabolic process"/>
    <property type="evidence" value="ECO:0007669"/>
    <property type="project" value="TreeGrafter"/>
</dbReference>
<comment type="function">
    <text evidence="7">Putative phospholipase.</text>
</comment>
<dbReference type="Pfam" id="PF04916">
    <property type="entry name" value="Phospholip_B"/>
    <property type="match status" value="1"/>
</dbReference>
<keyword evidence="2" id="KW-0732">Signal</keyword>
<evidence type="ECO:0000256" key="2">
    <source>
        <dbReference type="ARBA" id="ARBA00022729"/>
    </source>
</evidence>
<dbReference type="GO" id="GO:0005576">
    <property type="term" value="C:extracellular region"/>
    <property type="evidence" value="ECO:0007669"/>
    <property type="project" value="TreeGrafter"/>
</dbReference>
<dbReference type="EMBL" id="KN727153">
    <property type="protein sequence ID" value="KIH66353.1"/>
    <property type="molecule type" value="Genomic_DNA"/>
</dbReference>
<keyword evidence="6" id="KW-0325">Glycoprotein</keyword>
<keyword evidence="9" id="KW-1185">Reference proteome</keyword>
<comment type="similarity">
    <text evidence="1 7">Belongs to the phospholipase B-like family.</text>
</comment>
<name>A0A0C2D9F4_9BILA</name>
<dbReference type="PANTHER" id="PTHR12370:SF7">
    <property type="entry name" value="PHOSPHOLIPASE B-LIKE 2-RELATED"/>
    <property type="match status" value="1"/>
</dbReference>
<evidence type="ECO:0000256" key="4">
    <source>
        <dbReference type="ARBA" id="ARBA00022963"/>
    </source>
</evidence>
<protein>
    <recommendedName>
        <fullName evidence="7">Phospholipase B-like</fullName>
        <ecNumber evidence="7">3.1.1.-</ecNumber>
    </recommendedName>
</protein>
<evidence type="ECO:0000313" key="9">
    <source>
        <dbReference type="Proteomes" id="UP000054047"/>
    </source>
</evidence>
<sequence length="504" mass="57648">MEFSSTGQKWTFLEIETRSSFDPELQAYAAGYLEGVLSRQVLHYHIQNTIEDYCKNFTQYCNRMTDFLTQNQKFIKDKLDNTARDDTYWSAVNRTYHQLTGLIAGYERTPISPGITYEIHPILLMNWNGDFYDLEKKLNKSRDPVLDQLGGRCSGLVKVAPNNADLFISQVTMSGFQNMLRVLKLYKFGYDREFFPGYATSMASYPGLLYSSDDFALMSSGLAVIETTISVFDLTLFNNTNAVGQGVNGHKDTYIIAQLPTWIRAIVSNQMARDAREWCKIYGKYNSGTYNNQWAVLDYNKFSPNKPLPEYGLFYVLEQMPGTVVYQDMTWFLQKYSYFPSYNIPYFKKITQISGFVGQGKKLGNWFVWGKSPRARIFERDHHTVTDLDSLTKLMRYNDYTKDEFSKCNCNPPYSAEAAISARGDLNPANGTYEFPGQGHVNHGALDYKGTNVNMMKKLEFRAQGGPTWGAVPPFKWSTFDFVSKVASISFRIKPTEAYLGTTN</sequence>
<dbReference type="Gene3D" id="3.60.60.30">
    <property type="match status" value="1"/>
</dbReference>
<keyword evidence="3 7" id="KW-0378">Hydrolase</keyword>
<dbReference type="AlphaFoldDB" id="A0A0C2D9F4"/>
<evidence type="ECO:0000256" key="6">
    <source>
        <dbReference type="ARBA" id="ARBA00023180"/>
    </source>
</evidence>
<dbReference type="EC" id="3.1.1.-" evidence="7"/>
<evidence type="ECO:0000256" key="7">
    <source>
        <dbReference type="RuleBase" id="RU364138"/>
    </source>
</evidence>
<accession>A0A0C2D9F4</accession>
<dbReference type="OrthoDB" id="443524at2759"/>
<gene>
    <name evidence="8" type="ORF">ANCDUO_03317</name>
</gene>
<organism evidence="8 9">
    <name type="scientific">Ancylostoma duodenale</name>
    <dbReference type="NCBI Taxonomy" id="51022"/>
    <lineage>
        <taxon>Eukaryota</taxon>
        <taxon>Metazoa</taxon>
        <taxon>Ecdysozoa</taxon>
        <taxon>Nematoda</taxon>
        <taxon>Chromadorea</taxon>
        <taxon>Rhabditida</taxon>
        <taxon>Rhabditina</taxon>
        <taxon>Rhabditomorpha</taxon>
        <taxon>Strongyloidea</taxon>
        <taxon>Ancylostomatidae</taxon>
        <taxon>Ancylostomatinae</taxon>
        <taxon>Ancylostoma</taxon>
    </lineage>
</organism>
<evidence type="ECO:0000256" key="3">
    <source>
        <dbReference type="ARBA" id="ARBA00022801"/>
    </source>
</evidence>
<evidence type="ECO:0000313" key="8">
    <source>
        <dbReference type="EMBL" id="KIH66353.1"/>
    </source>
</evidence>
<reference evidence="8 9" key="1">
    <citation type="submission" date="2013-12" db="EMBL/GenBank/DDBJ databases">
        <title>Draft genome of the parsitic nematode Ancylostoma duodenale.</title>
        <authorList>
            <person name="Mitreva M."/>
        </authorList>
    </citation>
    <scope>NUCLEOTIDE SEQUENCE [LARGE SCALE GENOMIC DNA]</scope>
    <source>
        <strain evidence="8 9">Zhejiang</strain>
    </source>
</reference>
<dbReference type="Proteomes" id="UP000054047">
    <property type="component" value="Unassembled WGS sequence"/>
</dbReference>
<dbReference type="PANTHER" id="PTHR12370">
    <property type="entry name" value="PHOSPHOLIPASE B-RELATED"/>
    <property type="match status" value="1"/>
</dbReference>